<dbReference type="Pfam" id="PF03372">
    <property type="entry name" value="Exo_endo_phos"/>
    <property type="match status" value="1"/>
</dbReference>
<dbReference type="EMBL" id="CAKLCM010000002">
    <property type="protein sequence ID" value="CAH0524963.1"/>
    <property type="molecule type" value="Genomic_DNA"/>
</dbReference>
<proteinExistence type="predicted"/>
<evidence type="ECO:0000313" key="2">
    <source>
        <dbReference type="EMBL" id="CAH0524963.1"/>
    </source>
</evidence>
<dbReference type="InterPro" id="IPR005135">
    <property type="entry name" value="Endo/exonuclease/phosphatase"/>
</dbReference>
<accession>A0ABN8DDY0</accession>
<dbReference type="NCBIfam" id="NF003842">
    <property type="entry name" value="PRK05421.1-4"/>
    <property type="match status" value="1"/>
</dbReference>
<organism evidence="2 3">
    <name type="scientific">Vibrio hippocampi</name>
    <dbReference type="NCBI Taxonomy" id="654686"/>
    <lineage>
        <taxon>Bacteria</taxon>
        <taxon>Pseudomonadati</taxon>
        <taxon>Pseudomonadota</taxon>
        <taxon>Gammaproteobacteria</taxon>
        <taxon>Vibrionales</taxon>
        <taxon>Vibrionaceae</taxon>
        <taxon>Vibrio</taxon>
    </lineage>
</organism>
<comment type="caution">
    <text evidence="2">The sequence shown here is derived from an EMBL/GenBank/DDBJ whole genome shotgun (WGS) entry which is preliminary data.</text>
</comment>
<keyword evidence="3" id="KW-1185">Reference proteome</keyword>
<dbReference type="NCBIfam" id="NF003841">
    <property type="entry name" value="PRK05421.1-3"/>
    <property type="match status" value="1"/>
</dbReference>
<feature type="domain" description="Endonuclease/exonuclease/phosphatase" evidence="1">
    <location>
        <begin position="66"/>
        <end position="270"/>
    </location>
</feature>
<evidence type="ECO:0000259" key="1">
    <source>
        <dbReference type="Pfam" id="PF03372"/>
    </source>
</evidence>
<name>A0ABN8DDY0_9VIBR</name>
<reference evidence="2" key="1">
    <citation type="submission" date="2021-12" db="EMBL/GenBank/DDBJ databases">
        <authorList>
            <person name="Rodrigo-Torres L."/>
            <person name="Arahal R. D."/>
            <person name="Lucena T."/>
        </authorList>
    </citation>
    <scope>NUCLEOTIDE SEQUENCE</scope>
    <source>
        <strain evidence="2">CECT 8226</strain>
    </source>
</reference>
<dbReference type="InterPro" id="IPR036691">
    <property type="entry name" value="Endo/exonu/phosph_ase_sf"/>
</dbReference>
<sequence length="280" mass="31827">MKLKWFGSAAVATLGIALGSFQWVFSVDEQPEITSIEQQMVDTQLKCFHNDSPLVLDEQGVLRVLVWNIYKQNRPQLFEMLSQLSVDKTLVLLQEAKLDDQLLSWIKKSDWSSNQVSAFKAFDISSGVLNLSRVMPVTACANLQIEPWLRLPKSGLYAEYRLSNGQTLKTVNLHAINFTLGTEEYQQQLSSLIHDLQQHQGPLLIAGDFNSWSEARQDVIDEVVSLLQLQEVSFAQDNRTRFYNRPLDHVYYRGMTLSHSVAPETQASDHNPLVAEFSIQ</sequence>
<evidence type="ECO:0000313" key="3">
    <source>
        <dbReference type="Proteomes" id="UP000838160"/>
    </source>
</evidence>
<gene>
    <name evidence="2" type="ORF">VHP8226_00640</name>
</gene>
<dbReference type="Gene3D" id="3.60.10.10">
    <property type="entry name" value="Endonuclease/exonuclease/phosphatase"/>
    <property type="match status" value="1"/>
</dbReference>
<protein>
    <recommendedName>
        <fullName evidence="1">Endonuclease/exonuclease/phosphatase domain-containing protein</fullName>
    </recommendedName>
</protein>
<dbReference type="NCBIfam" id="NF003840">
    <property type="entry name" value="PRK05421.1-2"/>
    <property type="match status" value="1"/>
</dbReference>
<dbReference type="SUPFAM" id="SSF56219">
    <property type="entry name" value="DNase I-like"/>
    <property type="match status" value="1"/>
</dbReference>
<dbReference type="RefSeq" id="WP_237483676.1">
    <property type="nucleotide sequence ID" value="NZ_CAKLCM010000002.1"/>
</dbReference>
<dbReference type="Proteomes" id="UP000838160">
    <property type="component" value="Unassembled WGS sequence"/>
</dbReference>